<dbReference type="CDD" id="cd00085">
    <property type="entry name" value="HNHc"/>
    <property type="match status" value="1"/>
</dbReference>
<keyword evidence="3" id="KW-1185">Reference proteome</keyword>
<dbReference type="Proteomes" id="UP001432046">
    <property type="component" value="Chromosome"/>
</dbReference>
<reference evidence="2" key="2">
    <citation type="submission" date="2024-03" db="EMBL/GenBank/DDBJ databases">
        <authorList>
            <person name="Bromfield E.S.P."/>
            <person name="Cloutier S."/>
        </authorList>
    </citation>
    <scope>NUCLEOTIDE SEQUENCE</scope>
    <source>
        <strain evidence="2">5S5</strain>
    </source>
</reference>
<name>A0ABZ2P1U6_9BRAD</name>
<proteinExistence type="predicted"/>
<evidence type="ECO:0000313" key="3">
    <source>
        <dbReference type="Proteomes" id="UP001432046"/>
    </source>
</evidence>
<dbReference type="InterPro" id="IPR003615">
    <property type="entry name" value="HNH_nuc"/>
</dbReference>
<organism evidence="2 3">
    <name type="scientific">Bradyrhizobium septentrionale</name>
    <dbReference type="NCBI Taxonomy" id="1404411"/>
    <lineage>
        <taxon>Bacteria</taxon>
        <taxon>Pseudomonadati</taxon>
        <taxon>Pseudomonadota</taxon>
        <taxon>Alphaproteobacteria</taxon>
        <taxon>Hyphomicrobiales</taxon>
        <taxon>Nitrobacteraceae</taxon>
        <taxon>Bradyrhizobium</taxon>
    </lineage>
</organism>
<keyword evidence="2" id="KW-0255">Endonuclease</keyword>
<keyword evidence="2" id="KW-0378">Hydrolase</keyword>
<feature type="domain" description="HNH nuclease" evidence="1">
    <location>
        <begin position="214"/>
        <end position="275"/>
    </location>
</feature>
<dbReference type="InterPro" id="IPR002711">
    <property type="entry name" value="HNH"/>
</dbReference>
<dbReference type="RefSeq" id="WP_338822068.1">
    <property type="nucleotide sequence ID" value="NZ_CP147708.1"/>
</dbReference>
<keyword evidence="2" id="KW-0540">Nuclease</keyword>
<dbReference type="GO" id="GO:0004519">
    <property type="term" value="F:endonuclease activity"/>
    <property type="evidence" value="ECO:0007669"/>
    <property type="project" value="UniProtKB-KW"/>
</dbReference>
<sequence>MPQKIMLCRLVWAEEYKSKKEKIFAGNMSYPPTHEFAVEQLNFADEKGSVFGFVENRGQNVKLENLGANPADESIDGVTIVFCAVDKLSMNLRVVGWYENAIVFRELQPAKKGSIRGDWEYYFQASSVDAHLVPATERDLEVPRKTRRIDRGFIGQRNIFYPAGNPNYERFLQNFDLVRRGAQPNGTGETDQTAFQEGQRASREASYFARNAGLVKAAKHHHGTTCQGCGFNFADVYGDIGEDYVEVHHKRPIAGGEVRVSTVHDVDVLCANCHRMVHRREIPLTLKELRALIASQRARRKRA</sequence>
<dbReference type="EMBL" id="CP147711">
    <property type="protein sequence ID" value="WXC81177.1"/>
    <property type="molecule type" value="Genomic_DNA"/>
</dbReference>
<accession>A0ABZ2P1U6</accession>
<evidence type="ECO:0000313" key="2">
    <source>
        <dbReference type="EMBL" id="WXC81177.1"/>
    </source>
</evidence>
<evidence type="ECO:0000259" key="1">
    <source>
        <dbReference type="SMART" id="SM00507"/>
    </source>
</evidence>
<protein>
    <submittedName>
        <fullName evidence="2">HNH endonuclease</fullName>
    </submittedName>
</protein>
<gene>
    <name evidence="2" type="ORF">WDK88_05955</name>
</gene>
<dbReference type="SMART" id="SM00507">
    <property type="entry name" value="HNHc"/>
    <property type="match status" value="1"/>
</dbReference>
<reference evidence="2" key="1">
    <citation type="journal article" date="2021" name="Int. J. Syst. Evol. Microbiol.">
        <title>Bradyrhizobium septentrionale sp. nov. (sv. septentrionale) and Bradyrhizobium quebecense sp. nov. (sv. septentrionale) associated with legumes native to Canada possess rearranged symbiosis genes and numerous insertion sequences.</title>
        <authorList>
            <person name="Bromfield E.S.P."/>
            <person name="Cloutier S."/>
        </authorList>
    </citation>
    <scope>NUCLEOTIDE SEQUENCE</scope>
    <source>
        <strain evidence="2">5S5</strain>
    </source>
</reference>
<dbReference type="Pfam" id="PF01844">
    <property type="entry name" value="HNH"/>
    <property type="match status" value="1"/>
</dbReference>